<feature type="region of interest" description="Disordered" evidence="1">
    <location>
        <begin position="1"/>
        <end position="48"/>
    </location>
</feature>
<dbReference type="AlphaFoldDB" id="A0A507QU29"/>
<organism evidence="2 3">
    <name type="scientific">Monascus purpureus</name>
    <name type="common">Red mold</name>
    <name type="synonym">Monascus anka</name>
    <dbReference type="NCBI Taxonomy" id="5098"/>
    <lineage>
        <taxon>Eukaryota</taxon>
        <taxon>Fungi</taxon>
        <taxon>Dikarya</taxon>
        <taxon>Ascomycota</taxon>
        <taxon>Pezizomycotina</taxon>
        <taxon>Eurotiomycetes</taxon>
        <taxon>Eurotiomycetidae</taxon>
        <taxon>Eurotiales</taxon>
        <taxon>Aspergillaceae</taxon>
        <taxon>Monascus</taxon>
    </lineage>
</organism>
<protein>
    <submittedName>
        <fullName evidence="2">Uncharacterized protein</fullName>
    </submittedName>
</protein>
<sequence>MRLAHSHVGGTGRLRKAARGLGGKTEGEQRKFAKTTGTGGLSDESWTRGPFAVLRKALSDENKKSNGANPCQRRRMKGLWGMESSLVAVNRFFFGGA</sequence>
<accession>A0A507QU29</accession>
<evidence type="ECO:0000313" key="3">
    <source>
        <dbReference type="Proteomes" id="UP000319663"/>
    </source>
</evidence>
<evidence type="ECO:0000256" key="1">
    <source>
        <dbReference type="SAM" id="MobiDB-lite"/>
    </source>
</evidence>
<dbReference type="EMBL" id="VIFY01000059">
    <property type="protein sequence ID" value="TQB72692.1"/>
    <property type="molecule type" value="Genomic_DNA"/>
</dbReference>
<name>A0A507QU29_MONPU</name>
<reference evidence="2 3" key="1">
    <citation type="submission" date="2019-06" db="EMBL/GenBank/DDBJ databases">
        <title>Wine fermentation using esterase from Monascus purpureus.</title>
        <authorList>
            <person name="Geng C."/>
            <person name="Zhang Y."/>
        </authorList>
    </citation>
    <scope>NUCLEOTIDE SEQUENCE [LARGE SCALE GENOMIC DNA]</scope>
    <source>
        <strain evidence="2">HQ1</strain>
    </source>
</reference>
<gene>
    <name evidence="2" type="ORF">MPDQ_006557</name>
</gene>
<comment type="caution">
    <text evidence="2">The sequence shown here is derived from an EMBL/GenBank/DDBJ whole genome shotgun (WGS) entry which is preliminary data.</text>
</comment>
<evidence type="ECO:0000313" key="2">
    <source>
        <dbReference type="EMBL" id="TQB72692.1"/>
    </source>
</evidence>
<dbReference type="Proteomes" id="UP000319663">
    <property type="component" value="Unassembled WGS sequence"/>
</dbReference>
<proteinExistence type="predicted"/>
<keyword evidence="3" id="KW-1185">Reference proteome</keyword>